<protein>
    <submittedName>
        <fullName evidence="1">Uncharacterized protein</fullName>
    </submittedName>
</protein>
<organism evidence="1 2">
    <name type="scientific">Paenibacillus athensensis</name>
    <dbReference type="NCBI Taxonomy" id="1967502"/>
    <lineage>
        <taxon>Bacteria</taxon>
        <taxon>Bacillati</taxon>
        <taxon>Bacillota</taxon>
        <taxon>Bacilli</taxon>
        <taxon>Bacillales</taxon>
        <taxon>Paenibacillaceae</taxon>
        <taxon>Paenibacillus</taxon>
    </lineage>
</organism>
<reference evidence="1 2" key="1">
    <citation type="submission" date="2017-03" db="EMBL/GenBank/DDBJ databases">
        <title>Isolation of Levoglucosan Utilizing Bacteria.</title>
        <authorList>
            <person name="Arya A.S."/>
        </authorList>
    </citation>
    <scope>NUCLEOTIDE SEQUENCE [LARGE SCALE GENOMIC DNA]</scope>
    <source>
        <strain evidence="1 2">MEC069</strain>
    </source>
</reference>
<dbReference type="RefSeq" id="WP_134748871.1">
    <property type="nucleotide sequence ID" value="NZ_MYFO02000001.1"/>
</dbReference>
<comment type="caution">
    <text evidence="1">The sequence shown here is derived from an EMBL/GenBank/DDBJ whole genome shotgun (WGS) entry which is preliminary data.</text>
</comment>
<sequence length="87" mass="10157">MIEIQRASMSFTKGDGYVGQVEFRVEGHEMPYEMTLHSTNRKEWSYGLHFLQQSGREEDILAVEDMLEEDDELFDRLVEAAENTLVK</sequence>
<dbReference type="AlphaFoldDB" id="A0A4Y8QAI9"/>
<dbReference type="OrthoDB" id="2665115at2"/>
<dbReference type="Proteomes" id="UP000298246">
    <property type="component" value="Unassembled WGS sequence"/>
</dbReference>
<evidence type="ECO:0000313" key="1">
    <source>
        <dbReference type="EMBL" id="TFE91907.1"/>
    </source>
</evidence>
<dbReference type="EMBL" id="MYFO01000001">
    <property type="protein sequence ID" value="TFE91907.1"/>
    <property type="molecule type" value="Genomic_DNA"/>
</dbReference>
<evidence type="ECO:0000313" key="2">
    <source>
        <dbReference type="Proteomes" id="UP000298246"/>
    </source>
</evidence>
<keyword evidence="2" id="KW-1185">Reference proteome</keyword>
<proteinExistence type="predicted"/>
<gene>
    <name evidence="1" type="ORF">B5M42_01320</name>
</gene>
<accession>A0A4Y8QAI9</accession>
<name>A0A4Y8QAI9_9BACL</name>